<sequence>MEFDEFVKIPGCTKGVHSATAAAPSIAPSPNATPATASASSVTLSKDGVETYGPTSSGQATPTNVTTATSTPPAKPASPEKVDWAAKEECDPADAKIPKGSRCKRRGCGAVWDGEDGGIRAETEGWKKSHEGTDECGECRYHPGNPIFHEGSKGYLCCKRRVMDFDDFLNMPGCRYTTHLFVGQPKAETEEEKVDCRLDHYQTPSQVIVSAFAKGADKEKSKVAFETERVSRVFFVLLEFVIELIIYFFYDKVHLDLHLPARKRVIKTIELYGPIDPEQSKYKILGTKVEMTLQKPSPTSWSLLTKPAGGATLPAGYALTFGVSGRTGTVGGKEMVLEVGKRL</sequence>
<proteinExistence type="predicted"/>
<protein>
    <submittedName>
        <fullName evidence="1">Uncharacterized protein</fullName>
    </submittedName>
</protein>
<accession>A0ACC2WS39</accession>
<evidence type="ECO:0000313" key="2">
    <source>
        <dbReference type="Proteomes" id="UP001241377"/>
    </source>
</evidence>
<organism evidence="1 2">
    <name type="scientific">Naganishia cerealis</name>
    <dbReference type="NCBI Taxonomy" id="610337"/>
    <lineage>
        <taxon>Eukaryota</taxon>
        <taxon>Fungi</taxon>
        <taxon>Dikarya</taxon>
        <taxon>Basidiomycota</taxon>
        <taxon>Agaricomycotina</taxon>
        <taxon>Tremellomycetes</taxon>
        <taxon>Filobasidiales</taxon>
        <taxon>Filobasidiaceae</taxon>
        <taxon>Naganishia</taxon>
    </lineage>
</organism>
<dbReference type="Proteomes" id="UP001241377">
    <property type="component" value="Unassembled WGS sequence"/>
</dbReference>
<keyword evidence="2" id="KW-1185">Reference proteome</keyword>
<comment type="caution">
    <text evidence="1">The sequence shown here is derived from an EMBL/GenBank/DDBJ whole genome shotgun (WGS) entry which is preliminary data.</text>
</comment>
<name>A0ACC2WS39_9TREE</name>
<evidence type="ECO:0000313" key="1">
    <source>
        <dbReference type="EMBL" id="KAJ9113847.1"/>
    </source>
</evidence>
<gene>
    <name evidence="1" type="ORF">QFC19_000040</name>
</gene>
<reference evidence="1" key="1">
    <citation type="submission" date="2023-04" db="EMBL/GenBank/DDBJ databases">
        <title>Draft Genome sequencing of Naganishia species isolated from polar environments using Oxford Nanopore Technology.</title>
        <authorList>
            <person name="Leo P."/>
            <person name="Venkateswaran K."/>
        </authorList>
    </citation>
    <scope>NUCLEOTIDE SEQUENCE</scope>
    <source>
        <strain evidence="1">MNA-CCFEE 5261</strain>
    </source>
</reference>
<dbReference type="EMBL" id="JASBWR010000001">
    <property type="protein sequence ID" value="KAJ9113847.1"/>
    <property type="molecule type" value="Genomic_DNA"/>
</dbReference>